<name>B0DLJ5_LACBS</name>
<dbReference type="InParanoid" id="B0DLJ5"/>
<dbReference type="AlphaFoldDB" id="B0DLJ5"/>
<dbReference type="RefSeq" id="XP_001884830.1">
    <property type="nucleotide sequence ID" value="XM_001884795.1"/>
</dbReference>
<gene>
    <name evidence="1" type="ORF">LACBIDRAFT_304393</name>
</gene>
<evidence type="ECO:0000313" key="1">
    <source>
        <dbReference type="EMBL" id="EDR04658.1"/>
    </source>
</evidence>
<dbReference type="Proteomes" id="UP000001194">
    <property type="component" value="Unassembled WGS sequence"/>
</dbReference>
<dbReference type="EMBL" id="DS547117">
    <property type="protein sequence ID" value="EDR04658.1"/>
    <property type="molecule type" value="Genomic_DNA"/>
</dbReference>
<dbReference type="KEGG" id="lbc:LACBIDRAFT_304393"/>
<dbReference type="HOGENOM" id="CLU_2671487_0_0_1"/>
<protein>
    <submittedName>
        <fullName evidence="1">Predicted protein</fullName>
    </submittedName>
</protein>
<dbReference type="STRING" id="486041.B0DLJ5"/>
<sequence length="75" mass="8233">MNTMVPSLADDKMYVSHHNSKIHFLGSLDVVKKKRRAGFLREGNVKEYGVLAFVGAVCSLSPNYVYRASKAGSAN</sequence>
<accession>B0DLJ5</accession>
<organism evidence="2">
    <name type="scientific">Laccaria bicolor (strain S238N-H82 / ATCC MYA-4686)</name>
    <name type="common">Bicoloured deceiver</name>
    <name type="synonym">Laccaria laccata var. bicolor</name>
    <dbReference type="NCBI Taxonomy" id="486041"/>
    <lineage>
        <taxon>Eukaryota</taxon>
        <taxon>Fungi</taxon>
        <taxon>Dikarya</taxon>
        <taxon>Basidiomycota</taxon>
        <taxon>Agaricomycotina</taxon>
        <taxon>Agaricomycetes</taxon>
        <taxon>Agaricomycetidae</taxon>
        <taxon>Agaricales</taxon>
        <taxon>Agaricineae</taxon>
        <taxon>Hydnangiaceae</taxon>
        <taxon>Laccaria</taxon>
    </lineage>
</organism>
<dbReference type="Gene3D" id="1.10.240.10">
    <property type="entry name" value="Tyrosyl-Transfer RNA Synthetase"/>
    <property type="match status" value="1"/>
</dbReference>
<proteinExistence type="predicted"/>
<evidence type="ECO:0000313" key="2">
    <source>
        <dbReference type="Proteomes" id="UP000001194"/>
    </source>
</evidence>
<keyword evidence="2" id="KW-1185">Reference proteome</keyword>
<reference evidence="1 2" key="1">
    <citation type="journal article" date="2008" name="Nature">
        <title>The genome of Laccaria bicolor provides insights into mycorrhizal symbiosis.</title>
        <authorList>
            <person name="Martin F."/>
            <person name="Aerts A."/>
            <person name="Ahren D."/>
            <person name="Brun A."/>
            <person name="Danchin E.G.J."/>
            <person name="Duchaussoy F."/>
            <person name="Gibon J."/>
            <person name="Kohler A."/>
            <person name="Lindquist E."/>
            <person name="Pereda V."/>
            <person name="Salamov A."/>
            <person name="Shapiro H.J."/>
            <person name="Wuyts J."/>
            <person name="Blaudez D."/>
            <person name="Buee M."/>
            <person name="Brokstein P."/>
            <person name="Canbaeck B."/>
            <person name="Cohen D."/>
            <person name="Courty P.E."/>
            <person name="Coutinho P.M."/>
            <person name="Delaruelle C."/>
            <person name="Detter J.C."/>
            <person name="Deveau A."/>
            <person name="DiFazio S."/>
            <person name="Duplessis S."/>
            <person name="Fraissinet-Tachet L."/>
            <person name="Lucic E."/>
            <person name="Frey-Klett P."/>
            <person name="Fourrey C."/>
            <person name="Feussner I."/>
            <person name="Gay G."/>
            <person name="Grimwood J."/>
            <person name="Hoegger P.J."/>
            <person name="Jain P."/>
            <person name="Kilaru S."/>
            <person name="Labbe J."/>
            <person name="Lin Y.C."/>
            <person name="Legue V."/>
            <person name="Le Tacon F."/>
            <person name="Marmeisse R."/>
            <person name="Melayah D."/>
            <person name="Montanini B."/>
            <person name="Muratet M."/>
            <person name="Nehls U."/>
            <person name="Niculita-Hirzel H."/>
            <person name="Oudot-Le Secq M.P."/>
            <person name="Peter M."/>
            <person name="Quesneville H."/>
            <person name="Rajashekar B."/>
            <person name="Reich M."/>
            <person name="Rouhier N."/>
            <person name="Schmutz J."/>
            <person name="Yin T."/>
            <person name="Chalot M."/>
            <person name="Henrissat B."/>
            <person name="Kuees U."/>
            <person name="Lucas S."/>
            <person name="Van de Peer Y."/>
            <person name="Podila G.K."/>
            <person name="Polle A."/>
            <person name="Pukkila P.J."/>
            <person name="Richardson P.M."/>
            <person name="Rouze P."/>
            <person name="Sanders I.R."/>
            <person name="Stajich J.E."/>
            <person name="Tunlid A."/>
            <person name="Tuskan G."/>
            <person name="Grigoriev I.V."/>
        </authorList>
    </citation>
    <scope>NUCLEOTIDE SEQUENCE [LARGE SCALE GENOMIC DNA]</scope>
    <source>
        <strain evidence="2">S238N-H82 / ATCC MYA-4686</strain>
    </source>
</reference>
<dbReference type="OrthoDB" id="197206at2759"/>
<dbReference type="GeneID" id="6080430"/>